<evidence type="ECO:0000256" key="2">
    <source>
        <dbReference type="ARBA" id="ARBA00022679"/>
    </source>
</evidence>
<protein>
    <submittedName>
        <fullName evidence="4">Putative vinorine synthase</fullName>
        <ecNumber evidence="4">2.3.1.160</ecNumber>
    </submittedName>
</protein>
<dbReference type="PANTHER" id="PTHR31623">
    <property type="entry name" value="F21J9.9"/>
    <property type="match status" value="1"/>
</dbReference>
<comment type="similarity">
    <text evidence="1">Belongs to the plant acyltransferase family.</text>
</comment>
<evidence type="ECO:0000256" key="1">
    <source>
        <dbReference type="ARBA" id="ARBA00009861"/>
    </source>
</evidence>
<dbReference type="Pfam" id="PF02458">
    <property type="entry name" value="Transferase"/>
    <property type="match status" value="1"/>
</dbReference>
<dbReference type="EMBL" id="PDCK01000044">
    <property type="protein sequence ID" value="PRQ26829.1"/>
    <property type="molecule type" value="Genomic_DNA"/>
</dbReference>
<dbReference type="Proteomes" id="UP000238479">
    <property type="component" value="Chromosome 6"/>
</dbReference>
<dbReference type="AlphaFoldDB" id="A0A2P6PY35"/>
<comment type="caution">
    <text evidence="4">The sequence shown here is derived from an EMBL/GenBank/DDBJ whole genome shotgun (WGS) entry which is preliminary data.</text>
</comment>
<dbReference type="InterPro" id="IPR023213">
    <property type="entry name" value="CAT-like_dom_sf"/>
</dbReference>
<sequence>MAEVRIICTRTVVSTRPVQVGKCHALSVLDRIMEKKHLRMVLYYPSMGVTEPGEVTRRRRESISGELISFPIMTGRLERNERGQWSAKYNDAGVRMVEARAEGTLEEWLRNVDREKELMLVYWEEMDHHPLFWSTFYLTEFEDGGLAIGLSGTHLLADLTSATVFLKAWADTSFPGQMLQPPLFHPLPPRRPGNRTPDHRPYTSLINHYKYSIKKSMHPANKKHTTVAFAFSESMVRACIAMAQPIGATNRSNPSPF</sequence>
<dbReference type="GO" id="GO:0050636">
    <property type="term" value="F:vinorine synthase activity"/>
    <property type="evidence" value="ECO:0007669"/>
    <property type="project" value="UniProtKB-EC"/>
</dbReference>
<dbReference type="Gramene" id="PRQ26829">
    <property type="protein sequence ID" value="PRQ26829"/>
    <property type="gene ID" value="RchiOBHm_Chr6g0298831"/>
</dbReference>
<dbReference type="OMA" id="RIICTRT"/>
<keyword evidence="3 4" id="KW-0012">Acyltransferase</keyword>
<organism evidence="4 5">
    <name type="scientific">Rosa chinensis</name>
    <name type="common">China rose</name>
    <dbReference type="NCBI Taxonomy" id="74649"/>
    <lineage>
        <taxon>Eukaryota</taxon>
        <taxon>Viridiplantae</taxon>
        <taxon>Streptophyta</taxon>
        <taxon>Embryophyta</taxon>
        <taxon>Tracheophyta</taxon>
        <taxon>Spermatophyta</taxon>
        <taxon>Magnoliopsida</taxon>
        <taxon>eudicotyledons</taxon>
        <taxon>Gunneridae</taxon>
        <taxon>Pentapetalae</taxon>
        <taxon>rosids</taxon>
        <taxon>fabids</taxon>
        <taxon>Rosales</taxon>
        <taxon>Rosaceae</taxon>
        <taxon>Rosoideae</taxon>
        <taxon>Rosoideae incertae sedis</taxon>
        <taxon>Rosa</taxon>
    </lineage>
</organism>
<dbReference type="EC" id="2.3.1.160" evidence="4"/>
<proteinExistence type="inferred from homology"/>
<evidence type="ECO:0000313" key="5">
    <source>
        <dbReference type="Proteomes" id="UP000238479"/>
    </source>
</evidence>
<gene>
    <name evidence="4" type="ORF">RchiOBHm_Chr6g0298831</name>
</gene>
<dbReference type="STRING" id="74649.A0A2P6PY35"/>
<dbReference type="Gene3D" id="3.30.559.10">
    <property type="entry name" value="Chloramphenicol acetyltransferase-like domain"/>
    <property type="match status" value="1"/>
</dbReference>
<accession>A0A2P6PY35</accession>
<evidence type="ECO:0000313" key="4">
    <source>
        <dbReference type="EMBL" id="PRQ26829.1"/>
    </source>
</evidence>
<evidence type="ECO:0000256" key="3">
    <source>
        <dbReference type="ARBA" id="ARBA00023315"/>
    </source>
</evidence>
<reference evidence="4 5" key="1">
    <citation type="journal article" date="2018" name="Nat. Genet.">
        <title>The Rosa genome provides new insights in the design of modern roses.</title>
        <authorList>
            <person name="Bendahmane M."/>
        </authorList>
    </citation>
    <scope>NUCLEOTIDE SEQUENCE [LARGE SCALE GENOMIC DNA]</scope>
    <source>
        <strain evidence="5">cv. Old Blush</strain>
    </source>
</reference>
<dbReference type="PANTHER" id="PTHR31623:SF17">
    <property type="entry name" value="F21J9.9"/>
    <property type="match status" value="1"/>
</dbReference>
<name>A0A2P6PY35_ROSCH</name>
<keyword evidence="2 4" id="KW-0808">Transferase</keyword>
<keyword evidence="5" id="KW-1185">Reference proteome</keyword>